<accession>A0A494TQ13</accession>
<dbReference type="Pfam" id="PF01739">
    <property type="entry name" value="CheR"/>
    <property type="match status" value="1"/>
</dbReference>
<dbReference type="CDD" id="cd02440">
    <property type="entry name" value="AdoMet_MTases"/>
    <property type="match status" value="1"/>
</dbReference>
<organism evidence="2 3">
    <name type="scientific">Sphingomonas paeninsulae</name>
    <dbReference type="NCBI Taxonomy" id="2319844"/>
    <lineage>
        <taxon>Bacteria</taxon>
        <taxon>Pseudomonadati</taxon>
        <taxon>Pseudomonadota</taxon>
        <taxon>Alphaproteobacteria</taxon>
        <taxon>Sphingomonadales</taxon>
        <taxon>Sphingomonadaceae</taxon>
        <taxon>Sphingomonas</taxon>
    </lineage>
</organism>
<keyword evidence="2" id="KW-0489">Methyltransferase</keyword>
<dbReference type="InterPro" id="IPR050903">
    <property type="entry name" value="Bact_Chemotaxis_MeTrfase"/>
</dbReference>
<dbReference type="PROSITE" id="PS50123">
    <property type="entry name" value="CHER"/>
    <property type="match status" value="1"/>
</dbReference>
<evidence type="ECO:0000259" key="1">
    <source>
        <dbReference type="PROSITE" id="PS50123"/>
    </source>
</evidence>
<dbReference type="KEGG" id="spha:D3Y57_18595"/>
<keyword evidence="3" id="KW-1185">Reference proteome</keyword>
<dbReference type="InterPro" id="IPR029063">
    <property type="entry name" value="SAM-dependent_MTases_sf"/>
</dbReference>
<evidence type="ECO:0000313" key="3">
    <source>
        <dbReference type="Proteomes" id="UP000276254"/>
    </source>
</evidence>
<feature type="domain" description="CheR-type methyltransferase" evidence="1">
    <location>
        <begin position="1"/>
        <end position="267"/>
    </location>
</feature>
<dbReference type="Gene3D" id="3.40.50.150">
    <property type="entry name" value="Vaccinia Virus protein VP39"/>
    <property type="match status" value="1"/>
</dbReference>
<protein>
    <submittedName>
        <fullName evidence="2">Protein-glutamate O-methyltransferase CheR</fullName>
    </submittedName>
</protein>
<dbReference type="PRINTS" id="PR00996">
    <property type="entry name" value="CHERMTFRASE"/>
</dbReference>
<gene>
    <name evidence="2" type="ORF">D3Y57_18595</name>
</gene>
<proteinExistence type="predicted"/>
<dbReference type="Proteomes" id="UP000276254">
    <property type="component" value="Chromosome"/>
</dbReference>
<keyword evidence="2" id="KW-0808">Transferase</keyword>
<reference evidence="2 3" key="1">
    <citation type="submission" date="2018-09" db="EMBL/GenBank/DDBJ databases">
        <title>Sphingomonas peninsula sp. nov., isolated from fildes peninsula, Antarctic soil.</title>
        <authorList>
            <person name="Yingchao G."/>
        </authorList>
    </citation>
    <scope>NUCLEOTIDE SEQUENCE [LARGE SCALE GENOMIC DNA]</scope>
    <source>
        <strain evidence="2 3">YZ-8</strain>
    </source>
</reference>
<dbReference type="GO" id="GO:0008757">
    <property type="term" value="F:S-adenosylmethionine-dependent methyltransferase activity"/>
    <property type="evidence" value="ECO:0007669"/>
    <property type="project" value="InterPro"/>
</dbReference>
<dbReference type="RefSeq" id="WP_121155025.1">
    <property type="nucleotide sequence ID" value="NZ_CP032829.1"/>
</dbReference>
<dbReference type="AlphaFoldDB" id="A0A494TQ13"/>
<name>A0A494TQ13_SPHPE</name>
<dbReference type="PANTHER" id="PTHR24422">
    <property type="entry name" value="CHEMOTAXIS PROTEIN METHYLTRANSFERASE"/>
    <property type="match status" value="1"/>
</dbReference>
<evidence type="ECO:0000313" key="2">
    <source>
        <dbReference type="EMBL" id="AYJ87558.1"/>
    </source>
</evidence>
<dbReference type="SUPFAM" id="SSF53335">
    <property type="entry name" value="S-adenosyl-L-methionine-dependent methyltransferases"/>
    <property type="match status" value="1"/>
</dbReference>
<dbReference type="InterPro" id="IPR000780">
    <property type="entry name" value="CheR_MeTrfase"/>
</dbReference>
<dbReference type="EMBL" id="CP032829">
    <property type="protein sequence ID" value="AYJ87558.1"/>
    <property type="molecule type" value="Genomic_DNA"/>
</dbReference>
<dbReference type="SMART" id="SM00138">
    <property type="entry name" value="MeTrc"/>
    <property type="match status" value="1"/>
</dbReference>
<dbReference type="GO" id="GO:0032259">
    <property type="term" value="P:methylation"/>
    <property type="evidence" value="ECO:0007669"/>
    <property type="project" value="UniProtKB-KW"/>
</dbReference>
<sequence length="291" mass="32491">MNALAVPSPALTVFADLLERRTGQRISAGRSWRIEAALRPFLRELDIPNLGVLAERIAARDEALSTRVTEALLNNETSFFRDFNMFELFSQGALSSLAESCAVTRRLRFWSAGCSTGQEAYTLAMMLRDQGARWEGWAFDILATDVSASVIARGRAGRYSQFEIQRGLPVRTMLKWFEQQGEDWVLDPDVRRSVRFATHNLLSPAPGRFDVILCRNVLMYFQAEARAQLFDHLADALDPGGILVMGAGETVIGQTARFKPHPEWRGFYAGVNATDRKPMPSVIDGANHPRA</sequence>
<dbReference type="PANTHER" id="PTHR24422:SF21">
    <property type="entry name" value="CHEMOTAXIS PROTEIN METHYLTRANSFERASE 1"/>
    <property type="match status" value="1"/>
</dbReference>
<dbReference type="InterPro" id="IPR022642">
    <property type="entry name" value="CheR_C"/>
</dbReference>
<dbReference type="OrthoDB" id="9816309at2"/>